<keyword evidence="1" id="KW-0175">Coiled coil</keyword>
<dbReference type="EMBL" id="JAPDRK010000011">
    <property type="protein sequence ID" value="KAJ9607869.1"/>
    <property type="molecule type" value="Genomic_DNA"/>
</dbReference>
<keyword evidence="4" id="KW-1185">Reference proteome</keyword>
<feature type="compositionally biased region" description="Basic and acidic residues" evidence="2">
    <location>
        <begin position="308"/>
        <end position="322"/>
    </location>
</feature>
<feature type="region of interest" description="Disordered" evidence="2">
    <location>
        <begin position="1"/>
        <end position="60"/>
    </location>
</feature>
<protein>
    <submittedName>
        <fullName evidence="3">Uncharacterized protein</fullName>
    </submittedName>
</protein>
<feature type="coiled-coil region" evidence="1">
    <location>
        <begin position="61"/>
        <end position="95"/>
    </location>
</feature>
<evidence type="ECO:0000313" key="3">
    <source>
        <dbReference type="EMBL" id="KAJ9607869.1"/>
    </source>
</evidence>
<proteinExistence type="predicted"/>
<dbReference type="Proteomes" id="UP001172673">
    <property type="component" value="Unassembled WGS sequence"/>
</dbReference>
<comment type="caution">
    <text evidence="3">The sequence shown here is derived from an EMBL/GenBank/DDBJ whole genome shotgun (WGS) entry which is preliminary data.</text>
</comment>
<evidence type="ECO:0000313" key="4">
    <source>
        <dbReference type="Proteomes" id="UP001172673"/>
    </source>
</evidence>
<evidence type="ECO:0000256" key="1">
    <source>
        <dbReference type="SAM" id="Coils"/>
    </source>
</evidence>
<feature type="compositionally biased region" description="Basic and acidic residues" evidence="2">
    <location>
        <begin position="23"/>
        <end position="55"/>
    </location>
</feature>
<feature type="region of interest" description="Disordered" evidence="2">
    <location>
        <begin position="298"/>
        <end position="344"/>
    </location>
</feature>
<gene>
    <name evidence="3" type="ORF">H2200_007948</name>
</gene>
<accession>A0AA38X6T1</accession>
<dbReference type="AlphaFoldDB" id="A0AA38X6T1"/>
<name>A0AA38X6T1_9EURO</name>
<organism evidence="3 4">
    <name type="scientific">Cladophialophora chaetospira</name>
    <dbReference type="NCBI Taxonomy" id="386627"/>
    <lineage>
        <taxon>Eukaryota</taxon>
        <taxon>Fungi</taxon>
        <taxon>Dikarya</taxon>
        <taxon>Ascomycota</taxon>
        <taxon>Pezizomycotina</taxon>
        <taxon>Eurotiomycetes</taxon>
        <taxon>Chaetothyriomycetidae</taxon>
        <taxon>Chaetothyriales</taxon>
        <taxon>Herpotrichiellaceae</taxon>
        <taxon>Cladophialophora</taxon>
    </lineage>
</organism>
<evidence type="ECO:0000256" key="2">
    <source>
        <dbReference type="SAM" id="MobiDB-lite"/>
    </source>
</evidence>
<reference evidence="3" key="1">
    <citation type="submission" date="2022-10" db="EMBL/GenBank/DDBJ databases">
        <title>Culturing micro-colonial fungi from biological soil crusts in the Mojave desert and describing Neophaeococcomyces mojavensis, and introducing the new genera and species Taxawa tesnikishii.</title>
        <authorList>
            <person name="Kurbessoian T."/>
            <person name="Stajich J.E."/>
        </authorList>
    </citation>
    <scope>NUCLEOTIDE SEQUENCE</scope>
    <source>
        <strain evidence="3">TK_41</strain>
    </source>
</reference>
<sequence length="371" mass="42117">MSGTLGYGVQRDKNSRGKLQRPRGVERPKGSQTTRDIDPRAGDSELTRTQTGDHDGDPEDVDTLRLELQAKERDFEELSKQLTQMTARLLQYSQAADHLKLDDAHFQNAFDGLVYKVNNWTALNFTTDLTARLLSSTSKPVQDPFNGVYADWKWLISTSETRLLVIQEFTWNMFYTKLFSMTMGTGAFWAGDMRPAFLQLNDGFDTRSLSARDYHQWRSQTARMIPQVRRSQAVDSLKTKFSEEICNSLQELLNSAGKKAAWRELQSIVDDAVQLDWEMKTQVADYFIFWEEIPVDAGNAGPTSTGSHRSDGREGDKNDEPLKVWTTPGLKKRGESSGTGYDVEKQFRLPQSYLLVRQESNTSSGHELTDS</sequence>